<dbReference type="EMBL" id="LAZR01053678">
    <property type="protein sequence ID" value="KKK80226.1"/>
    <property type="molecule type" value="Genomic_DNA"/>
</dbReference>
<feature type="domain" description="Radical SAM core" evidence="9">
    <location>
        <begin position="133"/>
        <end position="365"/>
    </location>
</feature>
<feature type="domain" description="B12-binding" evidence="8">
    <location>
        <begin position="1"/>
        <end position="109"/>
    </location>
</feature>
<dbReference type="PROSITE" id="PS51918">
    <property type="entry name" value="RADICAL_SAM"/>
    <property type="match status" value="1"/>
</dbReference>
<dbReference type="InterPro" id="IPR058240">
    <property type="entry name" value="rSAM_sf"/>
</dbReference>
<evidence type="ECO:0000256" key="1">
    <source>
        <dbReference type="ARBA" id="ARBA00001966"/>
    </source>
</evidence>
<comment type="caution">
    <text evidence="10">The sequence shown here is derived from an EMBL/GenBank/DDBJ whole genome shotgun (WGS) entry which is preliminary data.</text>
</comment>
<dbReference type="InterPro" id="IPR007197">
    <property type="entry name" value="rSAM"/>
</dbReference>
<dbReference type="InterPro" id="IPR051198">
    <property type="entry name" value="BchE-like"/>
</dbReference>
<dbReference type="Gene3D" id="3.80.30.20">
    <property type="entry name" value="tm_1862 like domain"/>
    <property type="match status" value="1"/>
</dbReference>
<dbReference type="SFLD" id="SFLDG01082">
    <property type="entry name" value="B12-binding_domain_containing"/>
    <property type="match status" value="1"/>
</dbReference>
<gene>
    <name evidence="10" type="ORF">LCGC14_2825610</name>
</gene>
<dbReference type="InterPro" id="IPR006158">
    <property type="entry name" value="Cobalamin-bd"/>
</dbReference>
<evidence type="ECO:0000256" key="6">
    <source>
        <dbReference type="ARBA" id="ARBA00023004"/>
    </source>
</evidence>
<dbReference type="CDD" id="cd01335">
    <property type="entry name" value="Radical_SAM"/>
    <property type="match status" value="1"/>
</dbReference>
<organism evidence="10">
    <name type="scientific">marine sediment metagenome</name>
    <dbReference type="NCBI Taxonomy" id="412755"/>
    <lineage>
        <taxon>unclassified sequences</taxon>
        <taxon>metagenomes</taxon>
        <taxon>ecological metagenomes</taxon>
    </lineage>
</organism>
<comment type="cofactor">
    <cofactor evidence="1">
        <name>[4Fe-4S] cluster</name>
        <dbReference type="ChEBI" id="CHEBI:49883"/>
    </cofactor>
</comment>
<dbReference type="Pfam" id="PF02310">
    <property type="entry name" value="B12-binding"/>
    <property type="match status" value="1"/>
</dbReference>
<sequence>LGLAYLASSLRKEFGNGIECKIIDGNITGNIKSFDPDIVGITSVSRNYNVAKGYASIAKQAALPVIIGGVHISVLPETITKDMNVAVIGEGEETIRGLIALFMETGLFGRQIAESKDLIKPLDSIPFPARDLLKIGKHASMITSRGCPYNCVFCSTSRNTRNQVRYHSAEYVVTEMELIYREYKPEYITIYDDLFAMDTKRVIEIQQRMADKNLIGKFSLSVNTRANFVTDELAEVLHDMNVKVVALGIESGCQKTLDYLKSGGMTVEDNARAVRIIKKHHIRPYCIFIIGSPDEDMDSVSQTLKFIKDNKIEHYDINVLTPFPGTPVWDYALSRELVSNDMDWSKLDFNINSEPIILSEKISRQDITGVLSKVAGSKKRNLLKRKVKNVIRHPKKYIAMWMA</sequence>
<evidence type="ECO:0000256" key="3">
    <source>
        <dbReference type="ARBA" id="ARBA00022679"/>
    </source>
</evidence>
<keyword evidence="6" id="KW-0408">Iron</keyword>
<dbReference type="GO" id="GO:0051539">
    <property type="term" value="F:4 iron, 4 sulfur cluster binding"/>
    <property type="evidence" value="ECO:0007669"/>
    <property type="project" value="UniProtKB-KW"/>
</dbReference>
<evidence type="ECO:0000259" key="8">
    <source>
        <dbReference type="PROSITE" id="PS51332"/>
    </source>
</evidence>
<evidence type="ECO:0000259" key="9">
    <source>
        <dbReference type="PROSITE" id="PS51918"/>
    </source>
</evidence>
<dbReference type="PANTHER" id="PTHR43409:SF7">
    <property type="entry name" value="BLL1977 PROTEIN"/>
    <property type="match status" value="1"/>
</dbReference>
<feature type="non-terminal residue" evidence="10">
    <location>
        <position position="1"/>
    </location>
</feature>
<evidence type="ECO:0000256" key="2">
    <source>
        <dbReference type="ARBA" id="ARBA00022603"/>
    </source>
</evidence>
<dbReference type="SMART" id="SM00729">
    <property type="entry name" value="Elp3"/>
    <property type="match status" value="1"/>
</dbReference>
<accession>A0A0F9B6T2</accession>
<feature type="non-terminal residue" evidence="10">
    <location>
        <position position="403"/>
    </location>
</feature>
<dbReference type="SFLD" id="SFLDG01123">
    <property type="entry name" value="methyltransferase_(Class_B)"/>
    <property type="match status" value="1"/>
</dbReference>
<dbReference type="GO" id="GO:0031419">
    <property type="term" value="F:cobalamin binding"/>
    <property type="evidence" value="ECO:0007669"/>
    <property type="project" value="InterPro"/>
</dbReference>
<keyword evidence="2" id="KW-0489">Methyltransferase</keyword>
<dbReference type="SUPFAM" id="SSF102114">
    <property type="entry name" value="Radical SAM enzymes"/>
    <property type="match status" value="1"/>
</dbReference>
<dbReference type="InterPro" id="IPR023404">
    <property type="entry name" value="rSAM_horseshoe"/>
</dbReference>
<dbReference type="InterPro" id="IPR034466">
    <property type="entry name" value="Methyltransferase_Class_B"/>
</dbReference>
<evidence type="ECO:0000313" key="10">
    <source>
        <dbReference type="EMBL" id="KKK80226.1"/>
    </source>
</evidence>
<dbReference type="GO" id="GO:0003824">
    <property type="term" value="F:catalytic activity"/>
    <property type="evidence" value="ECO:0007669"/>
    <property type="project" value="InterPro"/>
</dbReference>
<dbReference type="PROSITE" id="PS51332">
    <property type="entry name" value="B12_BINDING"/>
    <property type="match status" value="1"/>
</dbReference>
<evidence type="ECO:0000256" key="4">
    <source>
        <dbReference type="ARBA" id="ARBA00022691"/>
    </source>
</evidence>
<dbReference type="Pfam" id="PF04055">
    <property type="entry name" value="Radical_SAM"/>
    <property type="match status" value="1"/>
</dbReference>
<evidence type="ECO:0000256" key="5">
    <source>
        <dbReference type="ARBA" id="ARBA00022723"/>
    </source>
</evidence>
<evidence type="ECO:0000256" key="7">
    <source>
        <dbReference type="ARBA" id="ARBA00023014"/>
    </source>
</evidence>
<keyword evidence="4" id="KW-0949">S-adenosyl-L-methionine</keyword>
<name>A0A0F9B6T2_9ZZZZ</name>
<dbReference type="PANTHER" id="PTHR43409">
    <property type="entry name" value="ANAEROBIC MAGNESIUM-PROTOPORPHYRIN IX MONOMETHYL ESTER CYCLASE-RELATED"/>
    <property type="match status" value="1"/>
</dbReference>
<dbReference type="Gene3D" id="3.40.50.280">
    <property type="entry name" value="Cobalamin-binding domain"/>
    <property type="match status" value="1"/>
</dbReference>
<dbReference type="AlphaFoldDB" id="A0A0F9B6T2"/>
<keyword evidence="7" id="KW-0411">Iron-sulfur</keyword>
<keyword evidence="5" id="KW-0479">Metal-binding</keyword>
<proteinExistence type="predicted"/>
<keyword evidence="3" id="KW-0808">Transferase</keyword>
<dbReference type="GO" id="GO:0046872">
    <property type="term" value="F:metal ion binding"/>
    <property type="evidence" value="ECO:0007669"/>
    <property type="project" value="UniProtKB-KW"/>
</dbReference>
<protein>
    <submittedName>
        <fullName evidence="10">Uncharacterized protein</fullName>
    </submittedName>
</protein>
<dbReference type="SFLD" id="SFLDS00029">
    <property type="entry name" value="Radical_SAM"/>
    <property type="match status" value="1"/>
</dbReference>
<dbReference type="InterPro" id="IPR006638">
    <property type="entry name" value="Elp3/MiaA/NifB-like_rSAM"/>
</dbReference>
<reference evidence="10" key="1">
    <citation type="journal article" date="2015" name="Nature">
        <title>Complex archaea that bridge the gap between prokaryotes and eukaryotes.</title>
        <authorList>
            <person name="Spang A."/>
            <person name="Saw J.H."/>
            <person name="Jorgensen S.L."/>
            <person name="Zaremba-Niedzwiedzka K."/>
            <person name="Martijn J."/>
            <person name="Lind A.E."/>
            <person name="van Eijk R."/>
            <person name="Schleper C."/>
            <person name="Guy L."/>
            <person name="Ettema T.J."/>
        </authorList>
    </citation>
    <scope>NUCLEOTIDE SEQUENCE</scope>
</reference>